<comment type="caution">
    <text evidence="1">The sequence shown here is derived from an EMBL/GenBank/DDBJ whole genome shotgun (WGS) entry which is preliminary data.</text>
</comment>
<dbReference type="EMBL" id="CAKXAJ010005176">
    <property type="protein sequence ID" value="CAH2209056.1"/>
    <property type="molecule type" value="Genomic_DNA"/>
</dbReference>
<name>A0A8S4QEC9_9NEOP</name>
<gene>
    <name evidence="1" type="primary">jg18208</name>
    <name evidence="1" type="ORF">PAEG_LOCUS1473</name>
</gene>
<feature type="non-terminal residue" evidence="1">
    <location>
        <position position="1"/>
    </location>
</feature>
<proteinExistence type="predicted"/>
<evidence type="ECO:0000313" key="1">
    <source>
        <dbReference type="EMBL" id="CAH2209056.1"/>
    </source>
</evidence>
<dbReference type="OrthoDB" id="3066195at2759"/>
<keyword evidence="2" id="KW-1185">Reference proteome</keyword>
<dbReference type="AlphaFoldDB" id="A0A8S4QEC9"/>
<sequence>LAKKQKIIEPDFRPEIHKKKLSVIDELHKLEMEKIKKSIERDEALHEQKMRHNEEKHKLELIKIQLEIEKLQKKSESNLFLSKIRISLYIMLVFDKFVLSVV</sequence>
<accession>A0A8S4QEC9</accession>
<dbReference type="Proteomes" id="UP000838756">
    <property type="component" value="Unassembled WGS sequence"/>
</dbReference>
<protein>
    <submittedName>
        <fullName evidence="1">Jg18208 protein</fullName>
    </submittedName>
</protein>
<organism evidence="1 2">
    <name type="scientific">Pararge aegeria aegeria</name>
    <dbReference type="NCBI Taxonomy" id="348720"/>
    <lineage>
        <taxon>Eukaryota</taxon>
        <taxon>Metazoa</taxon>
        <taxon>Ecdysozoa</taxon>
        <taxon>Arthropoda</taxon>
        <taxon>Hexapoda</taxon>
        <taxon>Insecta</taxon>
        <taxon>Pterygota</taxon>
        <taxon>Neoptera</taxon>
        <taxon>Endopterygota</taxon>
        <taxon>Lepidoptera</taxon>
        <taxon>Glossata</taxon>
        <taxon>Ditrysia</taxon>
        <taxon>Papilionoidea</taxon>
        <taxon>Nymphalidae</taxon>
        <taxon>Satyrinae</taxon>
        <taxon>Satyrini</taxon>
        <taxon>Parargina</taxon>
        <taxon>Pararge</taxon>
    </lineage>
</organism>
<reference evidence="1" key="1">
    <citation type="submission" date="2022-03" db="EMBL/GenBank/DDBJ databases">
        <authorList>
            <person name="Lindestad O."/>
        </authorList>
    </citation>
    <scope>NUCLEOTIDE SEQUENCE</scope>
</reference>
<evidence type="ECO:0000313" key="2">
    <source>
        <dbReference type="Proteomes" id="UP000838756"/>
    </source>
</evidence>